<name>A0A4Y9QUP8_9MICO</name>
<reference evidence="1 2" key="1">
    <citation type="journal article" date="2018" name="J. Microbiol.">
        <title>Leifsonia flava sp. nov., a novel actinobacterium isolated from the rhizosphere of Aquilegia viridiflora.</title>
        <authorList>
            <person name="Cai Y."/>
            <person name="Tao W.Z."/>
            <person name="Ma Y.J."/>
            <person name="Cheng J."/>
            <person name="Zhang M.Y."/>
            <person name="Zhang Y.X."/>
        </authorList>
    </citation>
    <scope>NUCLEOTIDE SEQUENCE [LARGE SCALE GENOMIC DNA]</scope>
    <source>
        <strain evidence="1 2">SYP-B2174</strain>
    </source>
</reference>
<dbReference type="Gene3D" id="3.40.50.1820">
    <property type="entry name" value="alpha/beta hydrolase"/>
    <property type="match status" value="1"/>
</dbReference>
<evidence type="ECO:0000313" key="1">
    <source>
        <dbReference type="EMBL" id="TFV95418.1"/>
    </source>
</evidence>
<comment type="caution">
    <text evidence="1">The sequence shown here is derived from an EMBL/GenBank/DDBJ whole genome shotgun (WGS) entry which is preliminary data.</text>
</comment>
<dbReference type="AlphaFoldDB" id="A0A4Y9QUP8"/>
<evidence type="ECO:0000313" key="2">
    <source>
        <dbReference type="Proteomes" id="UP000298127"/>
    </source>
</evidence>
<sequence length="198" mass="20511">MPATRIVSTTAGPVEIVHALGPRPPVLILPGGQCSAAVDHGQSLYAEAGHEAIAISGPGCGAKRVGALTSAEFIPLAREVCEHLGLAVFGAAVGVSFGGLQAVHTVRDSGLGIRRLVLHSCAASALPFPVTRATTIGGRLAFLPVVQGAVWGLVHRMARSDSGLRRMLAPLSRPPIAESWSQLSAADRTTSRELFRAM</sequence>
<organism evidence="1 2">
    <name type="scientific">Orlajensenia leifsoniae</name>
    <dbReference type="NCBI Taxonomy" id="2561933"/>
    <lineage>
        <taxon>Bacteria</taxon>
        <taxon>Bacillati</taxon>
        <taxon>Actinomycetota</taxon>
        <taxon>Actinomycetes</taxon>
        <taxon>Micrococcales</taxon>
        <taxon>Microbacteriaceae</taxon>
        <taxon>Orlajensenia</taxon>
    </lineage>
</organism>
<dbReference type="Proteomes" id="UP000298127">
    <property type="component" value="Unassembled WGS sequence"/>
</dbReference>
<dbReference type="EMBL" id="SPQZ01000006">
    <property type="protein sequence ID" value="TFV95418.1"/>
    <property type="molecule type" value="Genomic_DNA"/>
</dbReference>
<protein>
    <submittedName>
        <fullName evidence="1">Alpha/beta hydrolase</fullName>
    </submittedName>
</protein>
<keyword evidence="1" id="KW-0378">Hydrolase</keyword>
<gene>
    <name evidence="1" type="ORF">E4M00_15350</name>
</gene>
<dbReference type="SUPFAM" id="SSF53474">
    <property type="entry name" value="alpha/beta-Hydrolases"/>
    <property type="match status" value="1"/>
</dbReference>
<keyword evidence="2" id="KW-1185">Reference proteome</keyword>
<proteinExistence type="predicted"/>
<accession>A0A4Y9QUP8</accession>
<dbReference type="GO" id="GO:0016787">
    <property type="term" value="F:hydrolase activity"/>
    <property type="evidence" value="ECO:0007669"/>
    <property type="project" value="UniProtKB-KW"/>
</dbReference>
<dbReference type="RefSeq" id="WP_135121358.1">
    <property type="nucleotide sequence ID" value="NZ_SPQZ01000006.1"/>
</dbReference>
<dbReference type="InterPro" id="IPR029058">
    <property type="entry name" value="AB_hydrolase_fold"/>
</dbReference>